<dbReference type="AlphaFoldDB" id="A0ABD0JT97"/>
<keyword evidence="2" id="KW-1185">Reference proteome</keyword>
<dbReference type="EMBL" id="JACVVK020000339">
    <property type="protein sequence ID" value="KAK7477899.1"/>
    <property type="molecule type" value="Genomic_DNA"/>
</dbReference>
<sequence>FVKSFVIGSRIESSHMPLCRELQVFSECVAVDRNRSDTEWSDKLIWDTEKEREFVECLNSEALLDMMARARESVDQNIDQALQTFVDTLFPAGQCMVKRCKKGSGRTREAAWFDKECRLARAAVRKLLCRFRVIDKVNDHMAQ</sequence>
<gene>
    <name evidence="1" type="ORF">BaRGS_00030895</name>
</gene>
<evidence type="ECO:0000313" key="2">
    <source>
        <dbReference type="Proteomes" id="UP001519460"/>
    </source>
</evidence>
<evidence type="ECO:0000313" key="1">
    <source>
        <dbReference type="EMBL" id="KAK7477899.1"/>
    </source>
</evidence>
<accession>A0ABD0JT97</accession>
<proteinExistence type="predicted"/>
<organism evidence="1 2">
    <name type="scientific">Batillaria attramentaria</name>
    <dbReference type="NCBI Taxonomy" id="370345"/>
    <lineage>
        <taxon>Eukaryota</taxon>
        <taxon>Metazoa</taxon>
        <taxon>Spiralia</taxon>
        <taxon>Lophotrochozoa</taxon>
        <taxon>Mollusca</taxon>
        <taxon>Gastropoda</taxon>
        <taxon>Caenogastropoda</taxon>
        <taxon>Sorbeoconcha</taxon>
        <taxon>Cerithioidea</taxon>
        <taxon>Batillariidae</taxon>
        <taxon>Batillaria</taxon>
    </lineage>
</organism>
<comment type="caution">
    <text evidence="1">The sequence shown here is derived from an EMBL/GenBank/DDBJ whole genome shotgun (WGS) entry which is preliminary data.</text>
</comment>
<reference evidence="1 2" key="1">
    <citation type="journal article" date="2023" name="Sci. Data">
        <title>Genome assembly of the Korean intertidal mud-creeper Batillaria attramentaria.</title>
        <authorList>
            <person name="Patra A.K."/>
            <person name="Ho P.T."/>
            <person name="Jun S."/>
            <person name="Lee S.J."/>
            <person name="Kim Y."/>
            <person name="Won Y.J."/>
        </authorList>
    </citation>
    <scope>NUCLEOTIDE SEQUENCE [LARGE SCALE GENOMIC DNA]</scope>
    <source>
        <strain evidence="1">Wonlab-2016</strain>
    </source>
</reference>
<dbReference type="Proteomes" id="UP001519460">
    <property type="component" value="Unassembled WGS sequence"/>
</dbReference>
<feature type="non-terminal residue" evidence="1">
    <location>
        <position position="1"/>
    </location>
</feature>
<protein>
    <submittedName>
        <fullName evidence="1">Uncharacterized protein</fullName>
    </submittedName>
</protein>
<name>A0ABD0JT97_9CAEN</name>